<organism evidence="3 4">
    <name type="scientific">Saguinus oedipus</name>
    <name type="common">Cotton-top tamarin</name>
    <name type="synonym">Oedipomidas oedipus</name>
    <dbReference type="NCBI Taxonomy" id="9490"/>
    <lineage>
        <taxon>Eukaryota</taxon>
        <taxon>Metazoa</taxon>
        <taxon>Chordata</taxon>
        <taxon>Craniata</taxon>
        <taxon>Vertebrata</taxon>
        <taxon>Euteleostomi</taxon>
        <taxon>Mammalia</taxon>
        <taxon>Eutheria</taxon>
        <taxon>Euarchontoglires</taxon>
        <taxon>Primates</taxon>
        <taxon>Haplorrhini</taxon>
        <taxon>Platyrrhini</taxon>
        <taxon>Cebidae</taxon>
        <taxon>Callitrichinae</taxon>
        <taxon>Saguinus</taxon>
    </lineage>
</organism>
<feature type="region of interest" description="Disordered" evidence="1">
    <location>
        <begin position="84"/>
        <end position="139"/>
    </location>
</feature>
<sequence length="139" mass="15278">MLRVHPTPGSGTTETRPPENTQAPAFLELLSLSREKLWDSKLHPEEKTPDSYLGLGPQDLLAASLTAVLLGGWILFVMRQQQPQVVEKQQETPLTPADSAHISQDAQSLHSGATPKSQKRLRNPSKQAQPLDDPEGELE</sequence>
<feature type="compositionally biased region" description="Polar residues" evidence="1">
    <location>
        <begin position="101"/>
        <end position="116"/>
    </location>
</feature>
<protein>
    <submittedName>
        <fullName evidence="3">Serine/threonine-protein kinase/endoribonuclease IRE2</fullName>
    </submittedName>
</protein>
<keyword evidence="2" id="KW-1133">Transmembrane helix</keyword>
<gene>
    <name evidence="3" type="primary">ERN2</name>
    <name evidence="3" type="ORF">P7K49_023165</name>
</gene>
<dbReference type="EMBL" id="JASSZA010000011">
    <property type="protein sequence ID" value="KAK2097714.1"/>
    <property type="molecule type" value="Genomic_DNA"/>
</dbReference>
<accession>A0ABQ9UKW8</accession>
<feature type="region of interest" description="Disordered" evidence="1">
    <location>
        <begin position="1"/>
        <end position="23"/>
    </location>
</feature>
<keyword evidence="3" id="KW-0808">Transferase</keyword>
<evidence type="ECO:0000256" key="1">
    <source>
        <dbReference type="SAM" id="MobiDB-lite"/>
    </source>
</evidence>
<keyword evidence="4" id="KW-1185">Reference proteome</keyword>
<feature type="transmembrane region" description="Helical" evidence="2">
    <location>
        <begin position="60"/>
        <end position="78"/>
    </location>
</feature>
<keyword evidence="2" id="KW-0472">Membrane</keyword>
<name>A0ABQ9UKW8_SAGOE</name>
<keyword evidence="3" id="KW-0418">Kinase</keyword>
<feature type="compositionally biased region" description="Polar residues" evidence="1">
    <location>
        <begin position="9"/>
        <end position="23"/>
    </location>
</feature>
<comment type="caution">
    <text evidence="3">The sequence shown here is derived from an EMBL/GenBank/DDBJ whole genome shotgun (WGS) entry which is preliminary data.</text>
</comment>
<dbReference type="GO" id="GO:0016301">
    <property type="term" value="F:kinase activity"/>
    <property type="evidence" value="ECO:0007669"/>
    <property type="project" value="UniProtKB-KW"/>
</dbReference>
<keyword evidence="2" id="KW-0812">Transmembrane</keyword>
<proteinExistence type="predicted"/>
<reference evidence="3 4" key="1">
    <citation type="submission" date="2023-05" db="EMBL/GenBank/DDBJ databases">
        <title>B98-5 Cell Line De Novo Hybrid Assembly: An Optical Mapping Approach.</title>
        <authorList>
            <person name="Kananen K."/>
            <person name="Auerbach J.A."/>
            <person name="Kautto E."/>
            <person name="Blachly J.S."/>
        </authorList>
    </citation>
    <scope>NUCLEOTIDE SEQUENCE [LARGE SCALE GENOMIC DNA]</scope>
    <source>
        <strain evidence="3">B95-8</strain>
        <tissue evidence="3">Cell line</tissue>
    </source>
</reference>
<evidence type="ECO:0000313" key="4">
    <source>
        <dbReference type="Proteomes" id="UP001266305"/>
    </source>
</evidence>
<dbReference type="Proteomes" id="UP001266305">
    <property type="component" value="Unassembled WGS sequence"/>
</dbReference>
<evidence type="ECO:0000313" key="3">
    <source>
        <dbReference type="EMBL" id="KAK2097714.1"/>
    </source>
</evidence>
<evidence type="ECO:0000256" key="2">
    <source>
        <dbReference type="SAM" id="Phobius"/>
    </source>
</evidence>